<feature type="compositionally biased region" description="Acidic residues" evidence="1">
    <location>
        <begin position="56"/>
        <end position="69"/>
    </location>
</feature>
<proteinExistence type="predicted"/>
<name>A0A915IDJ8_ROMCU</name>
<feature type="region of interest" description="Disordered" evidence="1">
    <location>
        <begin position="22"/>
        <end position="75"/>
    </location>
</feature>
<reference evidence="3" key="1">
    <citation type="submission" date="2022-11" db="UniProtKB">
        <authorList>
            <consortium name="WormBaseParasite"/>
        </authorList>
    </citation>
    <scope>IDENTIFICATION</scope>
</reference>
<dbReference type="WBParaSite" id="nRc.2.0.1.t11967-RA">
    <property type="protein sequence ID" value="nRc.2.0.1.t11967-RA"/>
    <property type="gene ID" value="nRc.2.0.1.g11967"/>
</dbReference>
<evidence type="ECO:0000256" key="1">
    <source>
        <dbReference type="SAM" id="MobiDB-lite"/>
    </source>
</evidence>
<feature type="compositionally biased region" description="Polar residues" evidence="1">
    <location>
        <begin position="28"/>
        <end position="40"/>
    </location>
</feature>
<dbReference type="AlphaFoldDB" id="A0A915IDJ8"/>
<sequence>PSREIIRDETCTCEPCPVHGKRRKLQRSKNAPESPLQFTINEAHELYADSDKSETESEEEGEVASEPETDSTNNE</sequence>
<evidence type="ECO:0000313" key="3">
    <source>
        <dbReference type="WBParaSite" id="nRc.2.0.1.t11967-RA"/>
    </source>
</evidence>
<keyword evidence="2" id="KW-1185">Reference proteome</keyword>
<organism evidence="2 3">
    <name type="scientific">Romanomermis culicivorax</name>
    <name type="common">Nematode worm</name>
    <dbReference type="NCBI Taxonomy" id="13658"/>
    <lineage>
        <taxon>Eukaryota</taxon>
        <taxon>Metazoa</taxon>
        <taxon>Ecdysozoa</taxon>
        <taxon>Nematoda</taxon>
        <taxon>Enoplea</taxon>
        <taxon>Dorylaimia</taxon>
        <taxon>Mermithida</taxon>
        <taxon>Mermithoidea</taxon>
        <taxon>Mermithidae</taxon>
        <taxon>Romanomermis</taxon>
    </lineage>
</organism>
<protein>
    <submittedName>
        <fullName evidence="3">Uncharacterized protein</fullName>
    </submittedName>
</protein>
<accession>A0A915IDJ8</accession>
<dbReference type="Proteomes" id="UP000887565">
    <property type="component" value="Unplaced"/>
</dbReference>
<feature type="compositionally biased region" description="Basic and acidic residues" evidence="1">
    <location>
        <begin position="42"/>
        <end position="55"/>
    </location>
</feature>
<evidence type="ECO:0000313" key="2">
    <source>
        <dbReference type="Proteomes" id="UP000887565"/>
    </source>
</evidence>